<feature type="transmembrane region" description="Helical" evidence="7">
    <location>
        <begin position="899"/>
        <end position="920"/>
    </location>
</feature>
<proteinExistence type="predicted"/>
<feature type="transmembrane region" description="Helical" evidence="7">
    <location>
        <begin position="726"/>
        <end position="742"/>
    </location>
</feature>
<keyword evidence="3" id="KW-0808">Transferase</keyword>
<protein>
    <submittedName>
        <fullName evidence="11">SGNH hydrolase domain-containing protein</fullName>
    </submittedName>
</protein>
<dbReference type="Pfam" id="PF01757">
    <property type="entry name" value="Acyl_transf_3"/>
    <property type="match status" value="1"/>
</dbReference>
<feature type="transmembrane region" description="Helical" evidence="7">
    <location>
        <begin position="43"/>
        <end position="63"/>
    </location>
</feature>
<dbReference type="PANTHER" id="PTHR43867:SF2">
    <property type="entry name" value="CELLULOSE SYNTHASE CATALYTIC SUBUNIT A [UDP-FORMING]"/>
    <property type="match status" value="1"/>
</dbReference>
<evidence type="ECO:0000256" key="3">
    <source>
        <dbReference type="ARBA" id="ARBA00022679"/>
    </source>
</evidence>
<dbReference type="InterPro" id="IPR050321">
    <property type="entry name" value="Glycosyltr_2/OpgH_subfam"/>
</dbReference>
<keyword evidence="5 7" id="KW-1133">Transmembrane helix</keyword>
<feature type="transmembrane region" description="Helical" evidence="7">
    <location>
        <begin position="836"/>
        <end position="856"/>
    </location>
</feature>
<dbReference type="Pfam" id="PF13632">
    <property type="entry name" value="Glyco_trans_2_3"/>
    <property type="match status" value="1"/>
</dbReference>
<evidence type="ECO:0000313" key="12">
    <source>
        <dbReference type="Proteomes" id="UP001556631"/>
    </source>
</evidence>
<dbReference type="InterPro" id="IPR043968">
    <property type="entry name" value="SGNH"/>
</dbReference>
<feature type="transmembrane region" description="Helical" evidence="7">
    <location>
        <begin position="400"/>
        <end position="417"/>
    </location>
</feature>
<keyword evidence="12" id="KW-1185">Reference proteome</keyword>
<evidence type="ECO:0000256" key="2">
    <source>
        <dbReference type="ARBA" id="ARBA00022676"/>
    </source>
</evidence>
<evidence type="ECO:0000259" key="8">
    <source>
        <dbReference type="Pfam" id="PF01757"/>
    </source>
</evidence>
<dbReference type="CDD" id="cd06421">
    <property type="entry name" value="CESA_CelA_like"/>
    <property type="match status" value="1"/>
</dbReference>
<feature type="transmembrane region" description="Helical" evidence="7">
    <location>
        <begin position="613"/>
        <end position="633"/>
    </location>
</feature>
<feature type="domain" description="Glycosyltransferase 2-like" evidence="9">
    <location>
        <begin position="196"/>
        <end position="411"/>
    </location>
</feature>
<gene>
    <name evidence="11" type="ORF">AB3X52_12825</name>
</gene>
<sequence>MTTVLLRPPVRTKERPPAQADPLLPHPPSEREKYAYLGPQHRWLLLVQAVSFTLIGYSVFRFATADIRFILFLVPVTLYAVTLAVSLLSGTRRRRVSRKGHLRTVAEWAPAYVPSVDVFLPTAGEGIDVLANTYRHVAALDWSGRLTVHVLDDGARDEVRQLAAAHGFVYHSRPDRGHFKKAGNLRYGFEHSDADLILVLDADFVPRTDMLRELVPYFDDPRIGIVQSPQYFDTRSPALGWLQRCAGATQELFYRFVQPSRDRSGAAICVGTCAVYRRAALQEVGGFAQIGHSEDVHTGVRLMRGGYGLRYLPVLVAKGLCPDTVGAFVNQQYRWCTGSMSLLADQSFHRERAITKRQKLCFWAGFLYYISTAVNAVVAPLPALAMLWIRPEWVEPGNSVWLLGAVMLWFLVLPTVMKGRWRFDVLRVQYLYSFCHLAAIVHILTGRTRGWVATGASSGGSTGSAGGGAVGGGSVGGGSASAATPLPVTVMRWTKAWILATQVLLWWGLARGIRAYGLDTFWAMVGFAALGSAIQLPILFARVPGLFAVRRPRLPHVKQLALGLLGARPEDLAPGKPEAPGPRRFRPDIQGLRAIAVLLVVLYHANVPHLTGGYVGVDVFFVISGFLITGQLMREQDETGRISLLRFYGGRIRRLLPSALIVIAATLVMSRLWGSIFHVRDVVHDAFWGVTYLINYHLAAQGVDYQHATDSPSPLQHLWSLAVEEQYYLLWPLALIVCMLLGRRYRRTLVLAVLLVGGGLSLYVSHRMTMSDPPAAYFDVQTRAWELALGALVALAATGLARIPKPVMIPAGWAGLALIVWSGLHFTDDTPFPGTAALVPTLGAAAVIAAGGPKVLGGVEALLGRKVLGGIGKVSYGWYLWHWPMVVLVPLAFDQELPWVNLVEISALALWFAVMMHWLVESPALRSRLHPRSWVFSGAAGSGAVAGVGIALVVSLPAFVGSGAPTSTFDLASANTGVVQAALGKGLMTTEAPRNLRPSIQQATQDQPASTKDGCHLDFLEVHQGPCIYGDPHGKHTLALYGDSHAQQWLPALDREGKLKHWRIMSLTKAACSVADWTVYSNVLGREYTECMTWRQQAVAKMVKAKPDLVVVSQSDAVAGNNSNTAWADATTRTMAMLRQRGLRAAYLMDTPMPKQDVPECLAGNLNNVGACNTTMSQARQFGDRWDEVHKALTQASITTIDPTRWLCTPKGCPAIVGNTLVYRDESHMTATFSAWLAPMTAPLFATRHPAEAQAG</sequence>
<dbReference type="InterPro" id="IPR029044">
    <property type="entry name" value="Nucleotide-diphossugar_trans"/>
</dbReference>
<dbReference type="Pfam" id="PF19040">
    <property type="entry name" value="SGNH"/>
    <property type="match status" value="1"/>
</dbReference>
<evidence type="ECO:0000259" key="9">
    <source>
        <dbReference type="Pfam" id="PF13632"/>
    </source>
</evidence>
<dbReference type="Gene3D" id="3.90.550.10">
    <property type="entry name" value="Spore Coat Polysaccharide Biosynthesis Protein SpsA, Chain A"/>
    <property type="match status" value="1"/>
</dbReference>
<dbReference type="PANTHER" id="PTHR43867">
    <property type="entry name" value="CELLULOSE SYNTHASE CATALYTIC SUBUNIT A [UDP-FORMING]"/>
    <property type="match status" value="1"/>
</dbReference>
<feature type="transmembrane region" description="Helical" evidence="7">
    <location>
        <begin position="807"/>
        <end position="824"/>
    </location>
</feature>
<name>A0ABV3T1L4_9ACTN</name>
<dbReference type="InterPro" id="IPR001173">
    <property type="entry name" value="Glyco_trans_2-like"/>
</dbReference>
<feature type="transmembrane region" description="Helical" evidence="7">
    <location>
        <begin position="784"/>
        <end position="800"/>
    </location>
</feature>
<reference evidence="11 12" key="1">
    <citation type="submission" date="2024-07" db="EMBL/GenBank/DDBJ databases">
        <authorList>
            <person name="Lee S."/>
            <person name="Kang M."/>
        </authorList>
    </citation>
    <scope>NUCLEOTIDE SEQUENCE [LARGE SCALE GENOMIC DNA]</scope>
    <source>
        <strain evidence="11 12">DS6</strain>
    </source>
</reference>
<comment type="subcellular location">
    <subcellularLocation>
        <location evidence="1">Membrane</location>
        <topology evidence="1">Multi-pass membrane protein</topology>
    </subcellularLocation>
</comment>
<organism evidence="11 12">
    <name type="scientific">Nocardioides eburneus</name>
    <dbReference type="NCBI Taxonomy" id="3231482"/>
    <lineage>
        <taxon>Bacteria</taxon>
        <taxon>Bacillati</taxon>
        <taxon>Actinomycetota</taxon>
        <taxon>Actinomycetes</taxon>
        <taxon>Propionibacteriales</taxon>
        <taxon>Nocardioidaceae</taxon>
        <taxon>Nocardioides</taxon>
    </lineage>
</organism>
<feature type="transmembrane region" description="Helical" evidence="7">
    <location>
        <begin position="520"/>
        <end position="541"/>
    </location>
</feature>
<feature type="transmembrane region" description="Helical" evidence="7">
    <location>
        <begin position="69"/>
        <end position="89"/>
    </location>
</feature>
<feature type="transmembrane region" description="Helical" evidence="7">
    <location>
        <begin position="749"/>
        <end position="764"/>
    </location>
</feature>
<dbReference type="InterPro" id="IPR002656">
    <property type="entry name" value="Acyl_transf_3_dom"/>
</dbReference>
<feature type="transmembrane region" description="Helical" evidence="7">
    <location>
        <begin position="876"/>
        <end position="893"/>
    </location>
</feature>
<dbReference type="Proteomes" id="UP001556631">
    <property type="component" value="Unassembled WGS sequence"/>
</dbReference>
<dbReference type="RefSeq" id="WP_367994478.1">
    <property type="nucleotide sequence ID" value="NZ_JBFPJR010000021.1"/>
</dbReference>
<evidence type="ECO:0000256" key="1">
    <source>
        <dbReference type="ARBA" id="ARBA00004141"/>
    </source>
</evidence>
<evidence type="ECO:0000259" key="10">
    <source>
        <dbReference type="Pfam" id="PF19040"/>
    </source>
</evidence>
<dbReference type="EMBL" id="JBFPJR010000021">
    <property type="protein sequence ID" value="MEX0428507.1"/>
    <property type="molecule type" value="Genomic_DNA"/>
</dbReference>
<keyword evidence="2" id="KW-0328">Glycosyltransferase</keyword>
<keyword evidence="6 7" id="KW-0472">Membrane</keyword>
<evidence type="ECO:0000256" key="7">
    <source>
        <dbReference type="SAM" id="Phobius"/>
    </source>
</evidence>
<dbReference type="SUPFAM" id="SSF53448">
    <property type="entry name" value="Nucleotide-diphospho-sugar transferases"/>
    <property type="match status" value="1"/>
</dbReference>
<evidence type="ECO:0000313" key="11">
    <source>
        <dbReference type="EMBL" id="MEX0428507.1"/>
    </source>
</evidence>
<keyword evidence="11" id="KW-0378">Hydrolase</keyword>
<evidence type="ECO:0000256" key="5">
    <source>
        <dbReference type="ARBA" id="ARBA00022989"/>
    </source>
</evidence>
<feature type="domain" description="SGNH" evidence="10">
    <location>
        <begin position="1015"/>
        <end position="1243"/>
    </location>
</feature>
<accession>A0ABV3T1L4</accession>
<feature type="transmembrane region" description="Helical" evidence="7">
    <location>
        <begin position="360"/>
        <end position="388"/>
    </location>
</feature>
<evidence type="ECO:0000256" key="4">
    <source>
        <dbReference type="ARBA" id="ARBA00022692"/>
    </source>
</evidence>
<comment type="caution">
    <text evidence="11">The sequence shown here is derived from an EMBL/GenBank/DDBJ whole genome shotgun (WGS) entry which is preliminary data.</text>
</comment>
<feature type="transmembrane region" description="Helical" evidence="7">
    <location>
        <begin position="932"/>
        <end position="960"/>
    </location>
</feature>
<evidence type="ECO:0000256" key="6">
    <source>
        <dbReference type="ARBA" id="ARBA00023136"/>
    </source>
</evidence>
<feature type="domain" description="Acyltransferase 3" evidence="8">
    <location>
        <begin position="588"/>
        <end position="916"/>
    </location>
</feature>
<dbReference type="GO" id="GO:0016787">
    <property type="term" value="F:hydrolase activity"/>
    <property type="evidence" value="ECO:0007669"/>
    <property type="project" value="UniProtKB-KW"/>
</dbReference>
<feature type="transmembrane region" description="Helical" evidence="7">
    <location>
        <begin position="654"/>
        <end position="673"/>
    </location>
</feature>
<keyword evidence="4 7" id="KW-0812">Transmembrane</keyword>